<feature type="coiled-coil region" evidence="5">
    <location>
        <begin position="79"/>
        <end position="127"/>
    </location>
</feature>
<evidence type="ECO:0000256" key="5">
    <source>
        <dbReference type="SAM" id="Coils"/>
    </source>
</evidence>
<evidence type="ECO:0000256" key="4">
    <source>
        <dbReference type="ARBA" id="ARBA00023254"/>
    </source>
</evidence>
<evidence type="ECO:0000256" key="3">
    <source>
        <dbReference type="ARBA" id="ARBA00022833"/>
    </source>
</evidence>
<name>A0A8C3IT48_CHRPI</name>
<feature type="region of interest" description="Disordered" evidence="6">
    <location>
        <begin position="147"/>
        <end position="177"/>
    </location>
</feature>
<dbReference type="Proteomes" id="UP000694380">
    <property type="component" value="Unplaced"/>
</dbReference>
<dbReference type="PANTHER" id="PTHR22663">
    <property type="entry name" value="RING FINGER PROTEIN NARYA-RELATED"/>
    <property type="match status" value="1"/>
</dbReference>
<dbReference type="CDD" id="cd14686">
    <property type="entry name" value="bZIP"/>
    <property type="match status" value="1"/>
</dbReference>
<keyword evidence="4" id="KW-0469">Meiosis</keyword>
<keyword evidence="5" id="KW-0175">Coiled coil</keyword>
<dbReference type="AlphaFoldDB" id="A0A8C3IT48"/>
<sequence length="296" mass="32177">MDWFHCNQCFRQDGANFCITSCGHLFCRKCFAAGEAQGMLRMKPQEKIFFKSPVETALKYLAHISQVWSFQRAQSERLLSFYKNRASQAEGSLQETRQKLSTRDRELEALRRENDELKKYLSILKVSCLSVRPSVCHPARCLSIRTRPQSHGCPPPHPLGQSPPTGSGCPPPPRALDHPFPLSLPLLRSWPPLQIHDPPELSPLLCVCGGVVSLPPPGGQDCGAGIVPGGSRCCFPPSLTLSSPPRASSSSTPTPALGTFPLRPPGRGPVEGEAGQGRRPPTLALGIFAGELGGWE</sequence>
<dbReference type="InterPro" id="IPR001841">
    <property type="entry name" value="Znf_RING"/>
</dbReference>
<keyword evidence="1" id="KW-0479">Metal-binding</keyword>
<dbReference type="CDD" id="cd16747">
    <property type="entry name" value="RING-HC_RNF212B"/>
    <property type="match status" value="1"/>
</dbReference>
<reference evidence="8" key="2">
    <citation type="submission" date="2025-09" db="UniProtKB">
        <authorList>
            <consortium name="Ensembl"/>
        </authorList>
    </citation>
    <scope>IDENTIFICATION</scope>
</reference>
<dbReference type="GO" id="GO:0019789">
    <property type="term" value="F:SUMO transferase activity"/>
    <property type="evidence" value="ECO:0007669"/>
    <property type="project" value="InterPro"/>
</dbReference>
<feature type="compositionally biased region" description="Low complexity" evidence="6">
    <location>
        <begin position="243"/>
        <end position="257"/>
    </location>
</feature>
<evidence type="ECO:0000256" key="6">
    <source>
        <dbReference type="SAM" id="MobiDB-lite"/>
    </source>
</evidence>
<dbReference type="GO" id="GO:0016925">
    <property type="term" value="P:protein sumoylation"/>
    <property type="evidence" value="ECO:0007669"/>
    <property type="project" value="TreeGrafter"/>
</dbReference>
<feature type="domain" description="RING-type" evidence="7">
    <location>
        <begin position="5"/>
        <end position="33"/>
    </location>
</feature>
<dbReference type="GO" id="GO:0000795">
    <property type="term" value="C:synaptonemal complex"/>
    <property type="evidence" value="ECO:0007669"/>
    <property type="project" value="InterPro"/>
</dbReference>
<dbReference type="InterPro" id="IPR042123">
    <property type="entry name" value="Zip3/RNF212-like"/>
</dbReference>
<dbReference type="GO" id="GO:0007131">
    <property type="term" value="P:reciprocal meiotic recombination"/>
    <property type="evidence" value="ECO:0007669"/>
    <property type="project" value="InterPro"/>
</dbReference>
<proteinExistence type="predicted"/>
<keyword evidence="9" id="KW-1185">Reference proteome</keyword>
<dbReference type="Pfam" id="PF14634">
    <property type="entry name" value="zf-RING_5"/>
    <property type="match status" value="1"/>
</dbReference>
<keyword evidence="2" id="KW-0863">Zinc-finger</keyword>
<organism evidence="8 9">
    <name type="scientific">Chrysemys picta bellii</name>
    <name type="common">Western painted turtle</name>
    <name type="synonym">Emys bellii</name>
    <dbReference type="NCBI Taxonomy" id="8478"/>
    <lineage>
        <taxon>Eukaryota</taxon>
        <taxon>Metazoa</taxon>
        <taxon>Chordata</taxon>
        <taxon>Craniata</taxon>
        <taxon>Vertebrata</taxon>
        <taxon>Euteleostomi</taxon>
        <taxon>Archelosauria</taxon>
        <taxon>Testudinata</taxon>
        <taxon>Testudines</taxon>
        <taxon>Cryptodira</taxon>
        <taxon>Durocryptodira</taxon>
        <taxon>Testudinoidea</taxon>
        <taxon>Emydidae</taxon>
        <taxon>Chrysemys</taxon>
    </lineage>
</organism>
<dbReference type="PANTHER" id="PTHR22663:SF29">
    <property type="entry name" value="RING FINGER PROTEIN 212B"/>
    <property type="match status" value="1"/>
</dbReference>
<feature type="region of interest" description="Disordered" evidence="6">
    <location>
        <begin position="243"/>
        <end position="281"/>
    </location>
</feature>
<evidence type="ECO:0000256" key="1">
    <source>
        <dbReference type="ARBA" id="ARBA00022723"/>
    </source>
</evidence>
<dbReference type="GO" id="GO:0007129">
    <property type="term" value="P:homologous chromosome pairing at meiosis"/>
    <property type="evidence" value="ECO:0007669"/>
    <property type="project" value="TreeGrafter"/>
</dbReference>
<accession>A0A8C3IT48</accession>
<reference evidence="8" key="1">
    <citation type="submission" date="2025-08" db="UniProtKB">
        <authorList>
            <consortium name="Ensembl"/>
        </authorList>
    </citation>
    <scope>IDENTIFICATION</scope>
</reference>
<evidence type="ECO:0000313" key="8">
    <source>
        <dbReference type="Ensembl" id="ENSCPBP00000037638.1"/>
    </source>
</evidence>
<dbReference type="GO" id="GO:0008270">
    <property type="term" value="F:zinc ion binding"/>
    <property type="evidence" value="ECO:0007669"/>
    <property type="project" value="UniProtKB-KW"/>
</dbReference>
<evidence type="ECO:0000259" key="7">
    <source>
        <dbReference type="Pfam" id="PF14634"/>
    </source>
</evidence>
<evidence type="ECO:0000313" key="9">
    <source>
        <dbReference type="Proteomes" id="UP000694380"/>
    </source>
</evidence>
<protein>
    <recommendedName>
        <fullName evidence="7">RING-type domain-containing protein</fullName>
    </recommendedName>
</protein>
<dbReference type="Ensembl" id="ENSCPBT00000044135.1">
    <property type="protein sequence ID" value="ENSCPBP00000037638.1"/>
    <property type="gene ID" value="ENSCPBG00000026066.1"/>
</dbReference>
<dbReference type="GeneTree" id="ENSGT00740000115581"/>
<keyword evidence="3" id="KW-0862">Zinc</keyword>
<evidence type="ECO:0000256" key="2">
    <source>
        <dbReference type="ARBA" id="ARBA00022771"/>
    </source>
</evidence>